<accession>A0ABU7J4P1</accession>
<feature type="chain" id="PRO_5045177177" description="Secreted protein" evidence="1">
    <location>
        <begin position="21"/>
        <end position="115"/>
    </location>
</feature>
<evidence type="ECO:0000313" key="3">
    <source>
        <dbReference type="Proteomes" id="UP001336314"/>
    </source>
</evidence>
<dbReference type="RefSeq" id="WP_330128581.1">
    <property type="nucleotide sequence ID" value="NZ_JAUHLI010000007.1"/>
</dbReference>
<comment type="caution">
    <text evidence="2">The sequence shown here is derived from an EMBL/GenBank/DDBJ whole genome shotgun (WGS) entry which is preliminary data.</text>
</comment>
<keyword evidence="1" id="KW-0732">Signal</keyword>
<feature type="signal peptide" evidence="1">
    <location>
        <begin position="1"/>
        <end position="20"/>
    </location>
</feature>
<evidence type="ECO:0000256" key="1">
    <source>
        <dbReference type="SAM" id="SignalP"/>
    </source>
</evidence>
<name>A0ABU7J4P1_9GAMM</name>
<dbReference type="Proteomes" id="UP001336314">
    <property type="component" value="Unassembled WGS sequence"/>
</dbReference>
<organism evidence="2 3">
    <name type="scientific">Alkalimonas cellulosilytica</name>
    <dbReference type="NCBI Taxonomy" id="3058395"/>
    <lineage>
        <taxon>Bacteria</taxon>
        <taxon>Pseudomonadati</taxon>
        <taxon>Pseudomonadota</taxon>
        <taxon>Gammaproteobacteria</taxon>
        <taxon>Alkalimonas</taxon>
    </lineage>
</organism>
<sequence length="115" mass="11164">MKKLLVAAAMAALVSGTAVAQEQAGGSSAGALGNVNAEHIVAGAVGLAVAAAIISNSRGTTLPVVPPPPPPPLGCLGDDEINDDGFCVGSTTIVTGTGTNTFTQLATFTYAPSAQ</sequence>
<proteinExistence type="predicted"/>
<reference evidence="2 3" key="1">
    <citation type="submission" date="2023-07" db="EMBL/GenBank/DDBJ databases">
        <title>Alkalimonas sp., MEB108 novel, alkaliphilic bacterium isolated from Lonar Lake, India.</title>
        <authorList>
            <person name="Joshi A."/>
            <person name="Thite S."/>
        </authorList>
    </citation>
    <scope>NUCLEOTIDE SEQUENCE [LARGE SCALE GENOMIC DNA]</scope>
    <source>
        <strain evidence="2 3">MEB108</strain>
    </source>
</reference>
<evidence type="ECO:0008006" key="4">
    <source>
        <dbReference type="Google" id="ProtNLM"/>
    </source>
</evidence>
<dbReference type="EMBL" id="JAUHLI010000007">
    <property type="protein sequence ID" value="MEE2001480.1"/>
    <property type="molecule type" value="Genomic_DNA"/>
</dbReference>
<gene>
    <name evidence="2" type="ORF">QWY20_08440</name>
</gene>
<protein>
    <recommendedName>
        <fullName evidence="4">Secreted protein</fullName>
    </recommendedName>
</protein>
<keyword evidence="3" id="KW-1185">Reference proteome</keyword>
<evidence type="ECO:0000313" key="2">
    <source>
        <dbReference type="EMBL" id="MEE2001480.1"/>
    </source>
</evidence>